<organism evidence="2 3">
    <name type="scientific">Stutzerimonas tarimensis</name>
    <dbReference type="NCBI Taxonomy" id="1507735"/>
    <lineage>
        <taxon>Bacteria</taxon>
        <taxon>Pseudomonadati</taxon>
        <taxon>Pseudomonadota</taxon>
        <taxon>Gammaproteobacteria</taxon>
        <taxon>Pseudomonadales</taxon>
        <taxon>Pseudomonadaceae</taxon>
        <taxon>Stutzerimonas</taxon>
    </lineage>
</organism>
<gene>
    <name evidence="2" type="ORF">ACFOMF_18200</name>
</gene>
<evidence type="ECO:0000313" key="2">
    <source>
        <dbReference type="EMBL" id="MFC3609701.1"/>
    </source>
</evidence>
<name>A0ABV7TBR1_9GAMM</name>
<keyword evidence="1" id="KW-0812">Transmembrane</keyword>
<sequence length="81" mass="9031">MKSNLKWIFWGGKTFVVSVCASFLAFLIARILVWLLKRQAPLDFNEVVCFSVNASWRLGSILTIVAIVLVLIGSFNGGQKK</sequence>
<dbReference type="EMBL" id="JBHRXZ010000032">
    <property type="protein sequence ID" value="MFC3609701.1"/>
    <property type="molecule type" value="Genomic_DNA"/>
</dbReference>
<dbReference type="RefSeq" id="WP_386367576.1">
    <property type="nucleotide sequence ID" value="NZ_JBHRXZ010000032.1"/>
</dbReference>
<accession>A0ABV7TBR1</accession>
<feature type="transmembrane region" description="Helical" evidence="1">
    <location>
        <begin position="56"/>
        <end position="75"/>
    </location>
</feature>
<keyword evidence="3" id="KW-1185">Reference proteome</keyword>
<feature type="transmembrane region" description="Helical" evidence="1">
    <location>
        <begin position="12"/>
        <end position="36"/>
    </location>
</feature>
<reference evidence="3" key="1">
    <citation type="journal article" date="2019" name="Int. J. Syst. Evol. Microbiol.">
        <title>The Global Catalogue of Microorganisms (GCM) 10K type strain sequencing project: providing services to taxonomists for standard genome sequencing and annotation.</title>
        <authorList>
            <consortium name="The Broad Institute Genomics Platform"/>
            <consortium name="The Broad Institute Genome Sequencing Center for Infectious Disease"/>
            <person name="Wu L."/>
            <person name="Ma J."/>
        </authorList>
    </citation>
    <scope>NUCLEOTIDE SEQUENCE [LARGE SCALE GENOMIC DNA]</scope>
    <source>
        <strain evidence="3">KCTC 42447</strain>
    </source>
</reference>
<dbReference type="Proteomes" id="UP001595630">
    <property type="component" value="Unassembled WGS sequence"/>
</dbReference>
<proteinExistence type="predicted"/>
<keyword evidence="1" id="KW-1133">Transmembrane helix</keyword>
<evidence type="ECO:0000256" key="1">
    <source>
        <dbReference type="SAM" id="Phobius"/>
    </source>
</evidence>
<keyword evidence="1" id="KW-0472">Membrane</keyword>
<protein>
    <submittedName>
        <fullName evidence="2">Uncharacterized protein</fullName>
    </submittedName>
</protein>
<evidence type="ECO:0000313" key="3">
    <source>
        <dbReference type="Proteomes" id="UP001595630"/>
    </source>
</evidence>
<comment type="caution">
    <text evidence="2">The sequence shown here is derived from an EMBL/GenBank/DDBJ whole genome shotgun (WGS) entry which is preliminary data.</text>
</comment>